<dbReference type="STRING" id="1550231.SAMN05660662_3382"/>
<dbReference type="EMBL" id="FNBT01000006">
    <property type="protein sequence ID" value="SDF77768.1"/>
    <property type="molecule type" value="Genomic_DNA"/>
</dbReference>
<organism evidence="1 2">
    <name type="scientific">Blastococcus aurantiacus</name>
    <dbReference type="NCBI Taxonomy" id="1550231"/>
    <lineage>
        <taxon>Bacteria</taxon>
        <taxon>Bacillati</taxon>
        <taxon>Actinomycetota</taxon>
        <taxon>Actinomycetes</taxon>
        <taxon>Geodermatophilales</taxon>
        <taxon>Geodermatophilaceae</taxon>
        <taxon>Blastococcus</taxon>
    </lineage>
</organism>
<reference evidence="2" key="1">
    <citation type="submission" date="2016-10" db="EMBL/GenBank/DDBJ databases">
        <authorList>
            <person name="Varghese N."/>
            <person name="Submissions S."/>
        </authorList>
    </citation>
    <scope>NUCLEOTIDE SEQUENCE [LARGE SCALE GENOMIC DNA]</scope>
    <source>
        <strain evidence="2">DSM 44268</strain>
    </source>
</reference>
<evidence type="ECO:0000313" key="2">
    <source>
        <dbReference type="Proteomes" id="UP000199406"/>
    </source>
</evidence>
<sequence>MRQLSWTGRGVVAVVLAVVLVGSVVTGLALRASSADSEGGTSALPACADLAETRLGPLGEDPAWNGCLTDDDAAVRAYRYQCSGLRESLVPSGEARRADESAIVFLPDAGLVAATDQEWFRRPRNQHPAYLRTPFALSVPYRCDELRSLPHDGMVLASCDLDDVPLDLHSTQGCSEDGQVYTALGRTCSYPDFDLTTSWEQWSIEPPDLPGRNDDIVLESGPDEQWWAVPAAHRDQRCWTPPDEWDPAWR</sequence>
<proteinExistence type="predicted"/>
<keyword evidence="2" id="KW-1185">Reference proteome</keyword>
<name>A0A1G7NUK0_9ACTN</name>
<dbReference type="Proteomes" id="UP000199406">
    <property type="component" value="Unassembled WGS sequence"/>
</dbReference>
<protein>
    <submittedName>
        <fullName evidence="1">Uncharacterized protein</fullName>
    </submittedName>
</protein>
<gene>
    <name evidence="1" type="ORF">SAMN05660662_3382</name>
</gene>
<evidence type="ECO:0000313" key="1">
    <source>
        <dbReference type="EMBL" id="SDF77768.1"/>
    </source>
</evidence>
<accession>A0A1G7NUK0</accession>
<dbReference type="AlphaFoldDB" id="A0A1G7NUK0"/>